<evidence type="ECO:0000256" key="4">
    <source>
        <dbReference type="PIRSR" id="PIRSR610708-1"/>
    </source>
</evidence>
<dbReference type="InterPro" id="IPR023214">
    <property type="entry name" value="HAD_sf"/>
</dbReference>
<dbReference type="EMBL" id="FNGO01000011">
    <property type="protein sequence ID" value="SDL90676.1"/>
    <property type="molecule type" value="Genomic_DNA"/>
</dbReference>
<dbReference type="Pfam" id="PF06941">
    <property type="entry name" value="NT5C"/>
    <property type="match status" value="1"/>
</dbReference>
<dbReference type="GO" id="GO:0009264">
    <property type="term" value="P:deoxyribonucleotide catabolic process"/>
    <property type="evidence" value="ECO:0007669"/>
    <property type="project" value="InterPro"/>
</dbReference>
<evidence type="ECO:0000313" key="6">
    <source>
        <dbReference type="Proteomes" id="UP000199476"/>
    </source>
</evidence>
<gene>
    <name evidence="5" type="ORF">SAMN04488692_11145</name>
</gene>
<reference evidence="5 6" key="1">
    <citation type="submission" date="2016-10" db="EMBL/GenBank/DDBJ databases">
        <authorList>
            <person name="de Groot N.N."/>
        </authorList>
    </citation>
    <scope>NUCLEOTIDE SEQUENCE [LARGE SCALE GENOMIC DNA]</scope>
    <source>
        <strain evidence="5 6">SLAS-1</strain>
    </source>
</reference>
<proteinExistence type="inferred from homology"/>
<protein>
    <recommendedName>
        <fullName evidence="3">Nucleotidase</fullName>
        <ecNumber evidence="3">3.1.3.-</ecNumber>
    </recommendedName>
</protein>
<evidence type="ECO:0000256" key="3">
    <source>
        <dbReference type="PIRNR" id="PIRNR021362"/>
    </source>
</evidence>
<dbReference type="Gene3D" id="3.40.50.1000">
    <property type="entry name" value="HAD superfamily/HAD-like"/>
    <property type="match status" value="1"/>
</dbReference>
<sequence>MSKAFRLGFDIDGVITAEGRAEKNIWSRYLSRFLEEEVKLIKNSYDMTEAYGISQEQLDQFLDEHLTEIYSQVPPAEGVRELFCNLKNKGCEIILITARESQYRRVTEKWLQKNDITFDSLYHEDDKAPLARKCSLKFFVDDKMQNIIELSEAGIPAALFNRHHNRDSISRSRLLKLDNYLGRVENWQEISRIINYRFFSEKSKKQSRSSKIT</sequence>
<accession>A0A1G9NVQ7</accession>
<dbReference type="EC" id="3.1.3.-" evidence="3"/>
<dbReference type="GO" id="GO:0008253">
    <property type="term" value="F:5'-nucleotidase activity"/>
    <property type="evidence" value="ECO:0007669"/>
    <property type="project" value="InterPro"/>
</dbReference>
<dbReference type="PIRSF" id="PIRSF021362">
    <property type="entry name" value="UCP021362_HAD"/>
    <property type="match status" value="1"/>
</dbReference>
<feature type="active site" description="Proton donor" evidence="4">
    <location>
        <position position="12"/>
    </location>
</feature>
<dbReference type="InterPro" id="IPR009206">
    <property type="entry name" value="Nucleotidase_putative"/>
</dbReference>
<dbReference type="InterPro" id="IPR036412">
    <property type="entry name" value="HAD-like_sf"/>
</dbReference>
<evidence type="ECO:0000313" key="5">
    <source>
        <dbReference type="EMBL" id="SDL90676.1"/>
    </source>
</evidence>
<dbReference type="RefSeq" id="WP_159429855.1">
    <property type="nucleotide sequence ID" value="NZ_FNGO01000011.1"/>
</dbReference>
<keyword evidence="6" id="KW-1185">Reference proteome</keyword>
<evidence type="ECO:0000256" key="2">
    <source>
        <dbReference type="ARBA" id="ARBA00022801"/>
    </source>
</evidence>
<dbReference type="InterPro" id="IPR010708">
    <property type="entry name" value="5'(3')-deoxyribonucleotidase"/>
</dbReference>
<name>A0A1G9NVQ7_9FIRM</name>
<evidence type="ECO:0000256" key="1">
    <source>
        <dbReference type="ARBA" id="ARBA00009589"/>
    </source>
</evidence>
<dbReference type="PANTHER" id="PTHR35134">
    <property type="entry name" value="NUCLEOTIDASE YQFW-RELATED"/>
    <property type="match status" value="1"/>
</dbReference>
<feature type="active site" description="Nucleophile" evidence="4">
    <location>
        <position position="10"/>
    </location>
</feature>
<dbReference type="InterPro" id="IPR052419">
    <property type="entry name" value="5_3-deoxyribonucleotidase-like"/>
</dbReference>
<dbReference type="STRING" id="321763.SAMN04488692_11145"/>
<comment type="similarity">
    <text evidence="1 3">Belongs to the 5'(3')-deoxyribonucleotidase family.</text>
</comment>
<dbReference type="AlphaFoldDB" id="A0A1G9NVQ7"/>
<dbReference type="OrthoDB" id="2471595at2"/>
<organism evidence="5 6">
    <name type="scientific">Halarsenatibacter silvermanii</name>
    <dbReference type="NCBI Taxonomy" id="321763"/>
    <lineage>
        <taxon>Bacteria</taxon>
        <taxon>Bacillati</taxon>
        <taxon>Bacillota</taxon>
        <taxon>Clostridia</taxon>
        <taxon>Halanaerobiales</taxon>
        <taxon>Halarsenatibacteraceae</taxon>
        <taxon>Halarsenatibacter</taxon>
    </lineage>
</organism>
<dbReference type="SUPFAM" id="SSF56784">
    <property type="entry name" value="HAD-like"/>
    <property type="match status" value="1"/>
</dbReference>
<keyword evidence="2 3" id="KW-0378">Hydrolase</keyword>
<dbReference type="PANTHER" id="PTHR35134:SF2">
    <property type="entry name" value="NUCLEOTIDASE YQFW-RELATED"/>
    <property type="match status" value="1"/>
</dbReference>
<dbReference type="Proteomes" id="UP000199476">
    <property type="component" value="Unassembled WGS sequence"/>
</dbReference>